<reference evidence="1" key="1">
    <citation type="journal article" date="2011" name="Environ. Microbiol.">
        <title>Genomic insights into the metabolic potential of the polycyclic aromatic hydrocarbon degrading sulfate-reducing Deltaproteobacterium N47.</title>
        <authorList>
            <person name="Bergmann F."/>
            <person name="Selesi D."/>
            <person name="Weinmaier T."/>
            <person name="Tischler P."/>
            <person name="Rattei T."/>
            <person name="Meckenstock R.U."/>
        </authorList>
    </citation>
    <scope>NUCLEOTIDE SEQUENCE</scope>
</reference>
<accession>E1YMF6</accession>
<dbReference type="PANTHER" id="PTHR30217">
    <property type="entry name" value="PEPTIDASE U32 FAMILY"/>
    <property type="match status" value="1"/>
</dbReference>
<dbReference type="InterPro" id="IPR051454">
    <property type="entry name" value="RNA/ubiquinone_mod_enzymes"/>
</dbReference>
<gene>
    <name evidence="1" type="ORF">N47_N25750</name>
</gene>
<dbReference type="InterPro" id="IPR001539">
    <property type="entry name" value="Peptidase_U32"/>
</dbReference>
<dbReference type="AlphaFoldDB" id="E1YMF6"/>
<proteinExistence type="predicted"/>
<protein>
    <recommendedName>
        <fullName evidence="2">Peptidase U32</fullName>
    </recommendedName>
</protein>
<name>E1YMF6_9BACT</name>
<sequence>MPNEPTSAVRAALRPTRFSLAANYDTELVPKLAAYPVDEVYGKFPTDGISGGRPRYLATPFTEADLRCYIRLPDHHGIAFNYLLNGACFGNREWTRPWQKRMTALLTKLDGLGVRRVTVSTPFLLELVKRRFPEFKVSVGIYAQVDTPRRARFWEDLGAEAIVLESFSINRNFSRLAAIRQAVRCDLELIANHVCLMNCPMQTYHQNGFAHASDETDTLFIDYCFMRCSRQRLSDPSQFIKSTWIRPEDLAVYEAMGYTSFKLLERGIPSMELLRRVKAYSERRFVGNLAELLLSYGFKNPVHKESHWTLRHFWKPRQVNPLRLKPMLDLARLQGWFSPLQECPIRVDAQQIPENFLDGFRGRDCASMDCQACGYCERVAGQAVLISPEYRTEVLRKYADMDDAMAMGGLWGV</sequence>
<evidence type="ECO:0008006" key="2">
    <source>
        <dbReference type="Google" id="ProtNLM"/>
    </source>
</evidence>
<dbReference type="EMBL" id="FR695879">
    <property type="protein sequence ID" value="CBX31750.1"/>
    <property type="molecule type" value="Genomic_DNA"/>
</dbReference>
<dbReference type="Pfam" id="PF01136">
    <property type="entry name" value="Peptidase_U32"/>
    <property type="match status" value="1"/>
</dbReference>
<dbReference type="PANTHER" id="PTHR30217:SF10">
    <property type="entry name" value="23S RRNA 5-HYDROXYCYTIDINE C2501 SYNTHASE"/>
    <property type="match status" value="1"/>
</dbReference>
<organism evidence="1">
    <name type="scientific">uncultured Desulfobacterium sp</name>
    <dbReference type="NCBI Taxonomy" id="201089"/>
    <lineage>
        <taxon>Bacteria</taxon>
        <taxon>Pseudomonadati</taxon>
        <taxon>Thermodesulfobacteriota</taxon>
        <taxon>Desulfobacteria</taxon>
        <taxon>Desulfobacterales</taxon>
        <taxon>Desulfobacteriaceae</taxon>
        <taxon>Desulfobacterium</taxon>
        <taxon>environmental samples</taxon>
    </lineage>
</organism>
<evidence type="ECO:0000313" key="1">
    <source>
        <dbReference type="EMBL" id="CBX31750.1"/>
    </source>
</evidence>